<feature type="compositionally biased region" description="Low complexity" evidence="1">
    <location>
        <begin position="13"/>
        <end position="28"/>
    </location>
</feature>
<comment type="caution">
    <text evidence="2">The sequence shown here is derived from an EMBL/GenBank/DDBJ whole genome shotgun (WGS) entry which is preliminary data.</text>
</comment>
<sequence>MTAGTGSSGIGSSGSTAGIESPGMTVGTGSSGTGSSGSTAGIESTGLMDHQAGSAG</sequence>
<organism evidence="2 3">
    <name type="scientific">Staurois parvus</name>
    <dbReference type="NCBI Taxonomy" id="386267"/>
    <lineage>
        <taxon>Eukaryota</taxon>
        <taxon>Metazoa</taxon>
        <taxon>Chordata</taxon>
        <taxon>Craniata</taxon>
        <taxon>Vertebrata</taxon>
        <taxon>Euteleostomi</taxon>
        <taxon>Amphibia</taxon>
        <taxon>Batrachia</taxon>
        <taxon>Anura</taxon>
        <taxon>Neobatrachia</taxon>
        <taxon>Ranoidea</taxon>
        <taxon>Ranidae</taxon>
        <taxon>Staurois</taxon>
    </lineage>
</organism>
<feature type="region of interest" description="Disordered" evidence="1">
    <location>
        <begin position="1"/>
        <end position="56"/>
    </location>
</feature>
<dbReference type="Proteomes" id="UP001162483">
    <property type="component" value="Unassembled WGS sequence"/>
</dbReference>
<feature type="compositionally biased region" description="Low complexity" evidence="1">
    <location>
        <begin position="36"/>
        <end position="46"/>
    </location>
</feature>
<proteinExistence type="predicted"/>
<name>A0ABN9AR98_9NEOB</name>
<evidence type="ECO:0000313" key="3">
    <source>
        <dbReference type="Proteomes" id="UP001162483"/>
    </source>
</evidence>
<reference evidence="2" key="1">
    <citation type="submission" date="2023-05" db="EMBL/GenBank/DDBJ databases">
        <authorList>
            <person name="Stuckert A."/>
        </authorList>
    </citation>
    <scope>NUCLEOTIDE SEQUENCE</scope>
</reference>
<dbReference type="EMBL" id="CATNWA010000916">
    <property type="protein sequence ID" value="CAI9538533.1"/>
    <property type="molecule type" value="Genomic_DNA"/>
</dbReference>
<accession>A0ABN9AR98</accession>
<feature type="compositionally biased region" description="Gly residues" evidence="1">
    <location>
        <begin position="1"/>
        <end position="12"/>
    </location>
</feature>
<evidence type="ECO:0000313" key="2">
    <source>
        <dbReference type="EMBL" id="CAI9538533.1"/>
    </source>
</evidence>
<keyword evidence="3" id="KW-1185">Reference proteome</keyword>
<evidence type="ECO:0000256" key="1">
    <source>
        <dbReference type="SAM" id="MobiDB-lite"/>
    </source>
</evidence>
<protein>
    <submittedName>
        <fullName evidence="2">Uncharacterized protein</fullName>
    </submittedName>
</protein>
<gene>
    <name evidence="2" type="ORF">SPARVUS_LOCUS1454876</name>
</gene>